<dbReference type="EMBL" id="JABJXA010000149">
    <property type="protein sequence ID" value="MBB1261178.1"/>
    <property type="molecule type" value="Genomic_DNA"/>
</dbReference>
<dbReference type="Proteomes" id="UP000517765">
    <property type="component" value="Unassembled WGS sequence"/>
</dbReference>
<sequence>MVRVGADRREGPSDAGIRRTTHRAGHGRTGRGENGVVVDRRTGQNEELGRFLRAMRARLRPEEAGLPDGGRRRTPGLRRQEVAQLAAVSVEWYVRLEQGRTSEPGTAVLDALARALRLSPAERRHLHVIARGEAPVPRPVSLPVNDSLRVLLDGMPLLPAYLVDFRFDVLAHNGAAAALFGEDFGTGETDNTARMLFLSPRVRRMQREWARVARETVGNLRAHLAHHPDDPRLLEVVGELRATDAEFTRWWDDHTIGQRAHGTKRISHPSVGELTVHYDTLAALDEAAQRLIVLTPADTAAENCLRTLMADRAGSLAGPGLRPLPTHSRPPDAPGADEPGHRPVPRPASDGRAALESPP</sequence>
<dbReference type="AlphaFoldDB" id="A0A7W3ZUR7"/>
<comment type="caution">
    <text evidence="3">The sequence shown here is derived from an EMBL/GenBank/DDBJ whole genome shotgun (WGS) entry which is preliminary data.</text>
</comment>
<feature type="region of interest" description="Disordered" evidence="1">
    <location>
        <begin position="1"/>
        <end position="35"/>
    </location>
</feature>
<dbReference type="PANTHER" id="PTHR35010">
    <property type="entry name" value="BLL4672 PROTEIN-RELATED"/>
    <property type="match status" value="1"/>
</dbReference>
<dbReference type="PROSITE" id="PS50943">
    <property type="entry name" value="HTH_CROC1"/>
    <property type="match status" value="1"/>
</dbReference>
<dbReference type="Gene3D" id="3.30.450.180">
    <property type="match status" value="1"/>
</dbReference>
<dbReference type="Pfam" id="PF13560">
    <property type="entry name" value="HTH_31"/>
    <property type="match status" value="1"/>
</dbReference>
<organism evidence="3 4">
    <name type="scientific">Streptomyces alkaliterrae</name>
    <dbReference type="NCBI Taxonomy" id="2213162"/>
    <lineage>
        <taxon>Bacteria</taxon>
        <taxon>Bacillati</taxon>
        <taxon>Actinomycetota</taxon>
        <taxon>Actinomycetes</taxon>
        <taxon>Kitasatosporales</taxon>
        <taxon>Streptomycetaceae</taxon>
        <taxon>Streptomyces</taxon>
    </lineage>
</organism>
<evidence type="ECO:0000313" key="3">
    <source>
        <dbReference type="EMBL" id="MBB1261178.1"/>
    </source>
</evidence>
<dbReference type="InterPro" id="IPR041413">
    <property type="entry name" value="MLTR_LBD"/>
</dbReference>
<dbReference type="SMART" id="SM00530">
    <property type="entry name" value="HTH_XRE"/>
    <property type="match status" value="1"/>
</dbReference>
<dbReference type="PANTHER" id="PTHR35010:SF2">
    <property type="entry name" value="BLL4672 PROTEIN"/>
    <property type="match status" value="1"/>
</dbReference>
<gene>
    <name evidence="3" type="ORF">H3147_20470</name>
</gene>
<name>A0A7W3ZUR7_9ACTN</name>
<feature type="compositionally biased region" description="Basic residues" evidence="1">
    <location>
        <begin position="19"/>
        <end position="29"/>
    </location>
</feature>
<feature type="region of interest" description="Disordered" evidence="1">
    <location>
        <begin position="316"/>
        <end position="359"/>
    </location>
</feature>
<feature type="compositionally biased region" description="Basic and acidic residues" evidence="1">
    <location>
        <begin position="1"/>
        <end position="12"/>
    </location>
</feature>
<proteinExistence type="predicted"/>
<dbReference type="CDD" id="cd00093">
    <property type="entry name" value="HTH_XRE"/>
    <property type="match status" value="1"/>
</dbReference>
<evidence type="ECO:0000259" key="2">
    <source>
        <dbReference type="PROSITE" id="PS50943"/>
    </source>
</evidence>
<dbReference type="Gene3D" id="1.10.260.40">
    <property type="entry name" value="lambda repressor-like DNA-binding domains"/>
    <property type="match status" value="1"/>
</dbReference>
<accession>A0A7W3ZUR7</accession>
<evidence type="ECO:0000256" key="1">
    <source>
        <dbReference type="SAM" id="MobiDB-lite"/>
    </source>
</evidence>
<dbReference type="GO" id="GO:0003677">
    <property type="term" value="F:DNA binding"/>
    <property type="evidence" value="ECO:0007669"/>
    <property type="project" value="InterPro"/>
</dbReference>
<feature type="domain" description="HTH cro/C1-type" evidence="2">
    <location>
        <begin position="76"/>
        <end position="123"/>
    </location>
</feature>
<protein>
    <submittedName>
        <fullName evidence="3">Helix-turn-helix domain-containing protein</fullName>
    </submittedName>
</protein>
<dbReference type="InterPro" id="IPR001387">
    <property type="entry name" value="Cro/C1-type_HTH"/>
</dbReference>
<dbReference type="Pfam" id="PF17765">
    <property type="entry name" value="MLTR_LBD"/>
    <property type="match status" value="1"/>
</dbReference>
<dbReference type="SUPFAM" id="SSF47413">
    <property type="entry name" value="lambda repressor-like DNA-binding domains"/>
    <property type="match status" value="1"/>
</dbReference>
<dbReference type="InterPro" id="IPR010982">
    <property type="entry name" value="Lambda_DNA-bd_dom_sf"/>
</dbReference>
<reference evidence="4" key="1">
    <citation type="submission" date="2020-05" db="EMBL/GenBank/DDBJ databases">
        <title>Classification of alakaliphilic streptomycetes isolated from an alkaline soil next to Lonar Crater, India and a proposal for the recognition of Streptomyces alkaliterrae sp. nov.</title>
        <authorList>
            <person name="Golinska P."/>
        </authorList>
    </citation>
    <scope>NUCLEOTIDE SEQUENCE [LARGE SCALE GENOMIC DNA]</scope>
    <source>
        <strain evidence="4">OF8</strain>
    </source>
</reference>
<evidence type="ECO:0000313" key="4">
    <source>
        <dbReference type="Proteomes" id="UP000517765"/>
    </source>
</evidence>